<dbReference type="EMBL" id="HBUE01050775">
    <property type="protein sequence ID" value="CAG6464284.1"/>
    <property type="molecule type" value="Transcribed_RNA"/>
</dbReference>
<sequence length="131" mass="15730">MLVNVFFFKENFLQLCYCIVLSNKKICIEKLEFRFVKVLHDCTHLEKSYPKQNRLAPERRIGLFVSLGVESRLRWRKGFAKVRLRCSHLDIEQHSISEHTLKNKTITMCFVIQVLFFFFGCVCNRNNYRNF</sequence>
<protein>
    <submittedName>
        <fullName evidence="2">(northern house mosquito) hypothetical protein</fullName>
    </submittedName>
</protein>
<keyword evidence="1" id="KW-0812">Transmembrane</keyword>
<evidence type="ECO:0000313" key="2">
    <source>
        <dbReference type="EMBL" id="CAG6464284.1"/>
    </source>
</evidence>
<accession>A0A8D8AY08</accession>
<dbReference type="AlphaFoldDB" id="A0A8D8AY08"/>
<name>A0A8D8AY08_CULPI</name>
<reference evidence="2" key="1">
    <citation type="submission" date="2021-05" db="EMBL/GenBank/DDBJ databases">
        <authorList>
            <person name="Alioto T."/>
            <person name="Alioto T."/>
            <person name="Gomez Garrido J."/>
        </authorList>
    </citation>
    <scope>NUCLEOTIDE SEQUENCE</scope>
</reference>
<proteinExistence type="predicted"/>
<keyword evidence="1" id="KW-1133">Transmembrane helix</keyword>
<organism evidence="2">
    <name type="scientific">Culex pipiens</name>
    <name type="common">House mosquito</name>
    <dbReference type="NCBI Taxonomy" id="7175"/>
    <lineage>
        <taxon>Eukaryota</taxon>
        <taxon>Metazoa</taxon>
        <taxon>Ecdysozoa</taxon>
        <taxon>Arthropoda</taxon>
        <taxon>Hexapoda</taxon>
        <taxon>Insecta</taxon>
        <taxon>Pterygota</taxon>
        <taxon>Neoptera</taxon>
        <taxon>Endopterygota</taxon>
        <taxon>Diptera</taxon>
        <taxon>Nematocera</taxon>
        <taxon>Culicoidea</taxon>
        <taxon>Culicidae</taxon>
        <taxon>Culicinae</taxon>
        <taxon>Culicini</taxon>
        <taxon>Culex</taxon>
        <taxon>Culex</taxon>
    </lineage>
</organism>
<keyword evidence="1" id="KW-0472">Membrane</keyword>
<evidence type="ECO:0000256" key="1">
    <source>
        <dbReference type="SAM" id="Phobius"/>
    </source>
</evidence>
<feature type="transmembrane region" description="Helical" evidence="1">
    <location>
        <begin position="105"/>
        <end position="123"/>
    </location>
</feature>